<protein>
    <submittedName>
        <fullName evidence="2">Uncharacterized protein</fullName>
    </submittedName>
</protein>
<organism evidence="2">
    <name type="scientific">marine metagenome</name>
    <dbReference type="NCBI Taxonomy" id="408172"/>
    <lineage>
        <taxon>unclassified sequences</taxon>
        <taxon>metagenomes</taxon>
        <taxon>ecological metagenomes</taxon>
    </lineage>
</organism>
<sequence length="112" mass="12740">MPTVILGSAQDIVEHCGVPRFLFTDFPLGNPCGKPYDAEMQLSTVSHCFDVLEEATTAGLTVASPFQWDGDETWRDRYLEIRNEDREKLRLKGEERKAQRKALRAAGRVRTE</sequence>
<evidence type="ECO:0000313" key="2">
    <source>
        <dbReference type="EMBL" id="SUZ70769.1"/>
    </source>
</evidence>
<name>A0A381PXS2_9ZZZZ</name>
<dbReference type="EMBL" id="UINC01001101">
    <property type="protein sequence ID" value="SUZ70769.1"/>
    <property type="molecule type" value="Genomic_DNA"/>
</dbReference>
<accession>A0A381PXS2</accession>
<proteinExistence type="predicted"/>
<feature type="region of interest" description="Disordered" evidence="1">
    <location>
        <begin position="92"/>
        <end position="112"/>
    </location>
</feature>
<reference evidence="2" key="1">
    <citation type="submission" date="2018-05" db="EMBL/GenBank/DDBJ databases">
        <authorList>
            <person name="Lanie J.A."/>
            <person name="Ng W.-L."/>
            <person name="Kazmierczak K.M."/>
            <person name="Andrzejewski T.M."/>
            <person name="Davidsen T.M."/>
            <person name="Wayne K.J."/>
            <person name="Tettelin H."/>
            <person name="Glass J.I."/>
            <person name="Rusch D."/>
            <person name="Podicherti R."/>
            <person name="Tsui H.-C.T."/>
            <person name="Winkler M.E."/>
        </authorList>
    </citation>
    <scope>NUCLEOTIDE SEQUENCE</scope>
</reference>
<evidence type="ECO:0000256" key="1">
    <source>
        <dbReference type="SAM" id="MobiDB-lite"/>
    </source>
</evidence>
<dbReference type="AlphaFoldDB" id="A0A381PXS2"/>
<gene>
    <name evidence="2" type="ORF">METZ01_LOCUS23623</name>
</gene>